<name>A0A0C9X355_9AGAR</name>
<gene>
    <name evidence="9" type="ORF">K443DRAFT_129825</name>
</gene>
<dbReference type="Pfam" id="PF01974">
    <property type="entry name" value="tRNA_int_endo"/>
    <property type="match status" value="1"/>
</dbReference>
<keyword evidence="10" id="KW-1185">Reference proteome</keyword>
<dbReference type="InterPro" id="IPR006677">
    <property type="entry name" value="tRNA_intron_Endonuc_cat-like"/>
</dbReference>
<dbReference type="HOGENOM" id="CLU_049366_0_0_1"/>
<feature type="active site" evidence="5">
    <location>
        <position position="269"/>
    </location>
</feature>
<evidence type="ECO:0000256" key="6">
    <source>
        <dbReference type="SAM" id="MobiDB-lite"/>
    </source>
</evidence>
<dbReference type="Pfam" id="PF26577">
    <property type="entry name" value="TSEN34_N"/>
    <property type="match status" value="1"/>
</dbReference>
<protein>
    <recommendedName>
        <fullName evidence="4">tRNA-splicing endonuclease subunit Sen34</fullName>
        <ecNumber evidence="4">4.6.1.16</ecNumber>
    </recommendedName>
</protein>
<comment type="similarity">
    <text evidence="1 4">Belongs to the tRNA-intron endonuclease family.</text>
</comment>
<feature type="region of interest" description="Disordered" evidence="6">
    <location>
        <begin position="112"/>
        <end position="134"/>
    </location>
</feature>
<evidence type="ECO:0000256" key="2">
    <source>
        <dbReference type="ARBA" id="ARBA00022694"/>
    </source>
</evidence>
<evidence type="ECO:0000259" key="8">
    <source>
        <dbReference type="Pfam" id="PF26577"/>
    </source>
</evidence>
<organism evidence="9 10">
    <name type="scientific">Laccaria amethystina LaAM-08-1</name>
    <dbReference type="NCBI Taxonomy" id="1095629"/>
    <lineage>
        <taxon>Eukaryota</taxon>
        <taxon>Fungi</taxon>
        <taxon>Dikarya</taxon>
        <taxon>Basidiomycota</taxon>
        <taxon>Agaricomycotina</taxon>
        <taxon>Agaricomycetes</taxon>
        <taxon>Agaricomycetidae</taxon>
        <taxon>Agaricales</taxon>
        <taxon>Agaricineae</taxon>
        <taxon>Hydnangiaceae</taxon>
        <taxon>Laccaria</taxon>
    </lineage>
</organism>
<dbReference type="Gene3D" id="3.40.1350.10">
    <property type="match status" value="1"/>
</dbReference>
<dbReference type="AlphaFoldDB" id="A0A0C9X355"/>
<dbReference type="PANTHER" id="PTHR13070">
    <property type="entry name" value="TRNA-SPLICING ENDONUCLEASE SUBUNIT SEN34-RELATED"/>
    <property type="match status" value="1"/>
</dbReference>
<dbReference type="GO" id="GO:0000213">
    <property type="term" value="F:tRNA-intron lyase activity"/>
    <property type="evidence" value="ECO:0007669"/>
    <property type="project" value="UniProtKB-UniRule"/>
</dbReference>
<dbReference type="InterPro" id="IPR011856">
    <property type="entry name" value="tRNA_endonuc-like_dom_sf"/>
</dbReference>
<dbReference type="EC" id="4.6.1.16" evidence="4"/>
<keyword evidence="2 4" id="KW-0819">tRNA processing</keyword>
<dbReference type="GO" id="GO:0000379">
    <property type="term" value="P:tRNA-type intron splice site recognition and cleavage"/>
    <property type="evidence" value="ECO:0007669"/>
    <property type="project" value="UniProtKB-UniRule"/>
</dbReference>
<dbReference type="CDD" id="cd22363">
    <property type="entry name" value="tRNA-intron_lyase_C"/>
    <property type="match status" value="1"/>
</dbReference>
<proteinExistence type="inferred from homology"/>
<dbReference type="EMBL" id="KN838552">
    <property type="protein sequence ID" value="KIK06550.1"/>
    <property type="molecule type" value="Genomic_DNA"/>
</dbReference>
<feature type="domain" description="tRNA intron endonuclease catalytic" evidence="7">
    <location>
        <begin position="234"/>
        <end position="312"/>
    </location>
</feature>
<dbReference type="PIRSF" id="PIRSF017250">
    <property type="entry name" value="tRNA_splic_SEN34"/>
    <property type="match status" value="1"/>
</dbReference>
<evidence type="ECO:0000256" key="4">
    <source>
        <dbReference type="PIRNR" id="PIRNR017250"/>
    </source>
</evidence>
<feature type="compositionally biased region" description="Basic and acidic residues" evidence="6">
    <location>
        <begin position="122"/>
        <end position="134"/>
    </location>
</feature>
<evidence type="ECO:0000313" key="10">
    <source>
        <dbReference type="Proteomes" id="UP000054477"/>
    </source>
</evidence>
<evidence type="ECO:0000256" key="1">
    <source>
        <dbReference type="ARBA" id="ARBA00008078"/>
    </source>
</evidence>
<dbReference type="GO" id="GO:0000214">
    <property type="term" value="C:tRNA-intron endonuclease complex"/>
    <property type="evidence" value="ECO:0007669"/>
    <property type="project" value="UniProtKB-UniRule"/>
</dbReference>
<dbReference type="STRING" id="1095629.A0A0C9X355"/>
<reference evidence="9 10" key="1">
    <citation type="submission" date="2014-04" db="EMBL/GenBank/DDBJ databases">
        <authorList>
            <consortium name="DOE Joint Genome Institute"/>
            <person name="Kuo A."/>
            <person name="Kohler A."/>
            <person name="Nagy L.G."/>
            <person name="Floudas D."/>
            <person name="Copeland A."/>
            <person name="Barry K.W."/>
            <person name="Cichocki N."/>
            <person name="Veneault-Fourrey C."/>
            <person name="LaButti K."/>
            <person name="Lindquist E.A."/>
            <person name="Lipzen A."/>
            <person name="Lundell T."/>
            <person name="Morin E."/>
            <person name="Murat C."/>
            <person name="Sun H."/>
            <person name="Tunlid A."/>
            <person name="Henrissat B."/>
            <person name="Grigoriev I.V."/>
            <person name="Hibbett D.S."/>
            <person name="Martin F."/>
            <person name="Nordberg H.P."/>
            <person name="Cantor M.N."/>
            <person name="Hua S.X."/>
        </authorList>
    </citation>
    <scope>NUCLEOTIDE SEQUENCE [LARGE SCALE GENOMIC DNA]</scope>
    <source>
        <strain evidence="9 10">LaAM-08-1</strain>
    </source>
</reference>
<dbReference type="SUPFAM" id="SSF53032">
    <property type="entry name" value="tRNA-intron endonuclease catalytic domain-like"/>
    <property type="match status" value="1"/>
</dbReference>
<evidence type="ECO:0000259" key="7">
    <source>
        <dbReference type="Pfam" id="PF01974"/>
    </source>
</evidence>
<evidence type="ECO:0000256" key="5">
    <source>
        <dbReference type="PIRSR" id="PIRSR017250-50"/>
    </source>
</evidence>
<keyword evidence="3 4" id="KW-0456">Lyase</keyword>
<feature type="region of interest" description="Disordered" evidence="6">
    <location>
        <begin position="154"/>
        <end position="186"/>
    </location>
</feature>
<dbReference type="OrthoDB" id="48041at2759"/>
<feature type="active site" evidence="5">
    <location>
        <position position="301"/>
    </location>
</feature>
<dbReference type="InterPro" id="IPR059049">
    <property type="entry name" value="TSEN34_N"/>
</dbReference>
<comment type="function">
    <text evidence="4">Constitutes one of the two catalytic subunit of the tRNA-splicing endonuclease complex, a complex responsible for identification and cleavage of the splice sites in pre-tRNA. It cleaves pre-tRNA at the 5'- and 3'-splice sites to release the intron. The products are an intron and two tRNA half-molecules bearing 2',3'-cyclic phosphate and 5'-OH termini. There are no conserved sequences at the splice sites, but the intron is invariably located at the same site in the gene, placing the splice sites an invariant distance from the constant structural features of the tRNA body.</text>
</comment>
<evidence type="ECO:0000313" key="9">
    <source>
        <dbReference type="EMBL" id="KIK06550.1"/>
    </source>
</evidence>
<dbReference type="Proteomes" id="UP000054477">
    <property type="component" value="Unassembled WGS sequence"/>
</dbReference>
<feature type="domain" description="TSEN34 N-terminal" evidence="8">
    <location>
        <begin position="8"/>
        <end position="77"/>
    </location>
</feature>
<reference evidence="10" key="2">
    <citation type="submission" date="2015-01" db="EMBL/GenBank/DDBJ databases">
        <title>Evolutionary Origins and Diversification of the Mycorrhizal Mutualists.</title>
        <authorList>
            <consortium name="DOE Joint Genome Institute"/>
            <consortium name="Mycorrhizal Genomics Consortium"/>
            <person name="Kohler A."/>
            <person name="Kuo A."/>
            <person name="Nagy L.G."/>
            <person name="Floudas D."/>
            <person name="Copeland A."/>
            <person name="Barry K.W."/>
            <person name="Cichocki N."/>
            <person name="Veneault-Fourrey C."/>
            <person name="LaButti K."/>
            <person name="Lindquist E.A."/>
            <person name="Lipzen A."/>
            <person name="Lundell T."/>
            <person name="Morin E."/>
            <person name="Murat C."/>
            <person name="Riley R."/>
            <person name="Ohm R."/>
            <person name="Sun H."/>
            <person name="Tunlid A."/>
            <person name="Henrissat B."/>
            <person name="Grigoriev I.V."/>
            <person name="Hibbett D.S."/>
            <person name="Martin F."/>
        </authorList>
    </citation>
    <scope>NUCLEOTIDE SEQUENCE [LARGE SCALE GENOMIC DNA]</scope>
    <source>
        <strain evidence="10">LaAM-08-1</strain>
    </source>
</reference>
<sequence length="326" mass="35766">MSSDRRRIPLRIAGKRAYVWDVDDIATIRAQYRLCGVLTGTLPHLSQQNVFLGVPLVLMPEEVALLLEIDAAVLIDDPKSHIQPTMAELQRWNAGQQDSICAQVAFTETKSARESANAGRAMSDDALRKRKEREERKKAEALRLAEIATRSDGDLLALSEPTPAQAPPIHSDPPVSAAGNQSEPSPSIPYAVVVSAPSSSFEWYNPSGRSYPTLKDARTDGVWDYPSTVEERARCGVFSGLWKQGFFMGGGIKFGGDYLVYPGDPLRYHSHFAASVLVSPISSLRPMEIVAHGRLGTATKKAHLLCGWDDEKQEVSYLSIEWAGFG</sequence>
<dbReference type="PANTHER" id="PTHR13070:SF0">
    <property type="entry name" value="TRNA-SPLICING ENDONUCLEASE SUBUNIT SEN34"/>
    <property type="match status" value="1"/>
</dbReference>
<feature type="active site" evidence="5">
    <location>
        <position position="261"/>
    </location>
</feature>
<dbReference type="InterPro" id="IPR016690">
    <property type="entry name" value="TSEN34"/>
</dbReference>
<accession>A0A0C9X355</accession>
<dbReference type="GO" id="GO:0003676">
    <property type="term" value="F:nucleic acid binding"/>
    <property type="evidence" value="ECO:0007669"/>
    <property type="project" value="InterPro"/>
</dbReference>
<evidence type="ECO:0000256" key="3">
    <source>
        <dbReference type="ARBA" id="ARBA00023239"/>
    </source>
</evidence>
<dbReference type="InterPro" id="IPR036167">
    <property type="entry name" value="tRNA_intron_Endo_cat-like_sf"/>
</dbReference>